<reference evidence="11" key="1">
    <citation type="submission" date="2022-06" db="EMBL/GenBank/DDBJ databases">
        <title>Sphingomonas sp. nov. isolated from rhizosphere soil of tomato.</title>
        <authorList>
            <person name="Dong H."/>
            <person name="Gao R."/>
        </authorList>
    </citation>
    <scope>NUCLEOTIDE SEQUENCE</scope>
    <source>
        <strain evidence="11">MMSM24</strain>
    </source>
</reference>
<evidence type="ECO:0000256" key="9">
    <source>
        <dbReference type="NCBIfam" id="TIGR00938"/>
    </source>
</evidence>
<dbReference type="GO" id="GO:0005524">
    <property type="term" value="F:ATP binding"/>
    <property type="evidence" value="ECO:0007669"/>
    <property type="project" value="UniProtKB-KW"/>
</dbReference>
<dbReference type="RefSeq" id="WP_179512177.1">
    <property type="nucleotide sequence ID" value="NZ_JANFAU010000020.1"/>
</dbReference>
<feature type="domain" description="Aminoglycoside phosphotransferase" evidence="10">
    <location>
        <begin position="27"/>
        <end position="255"/>
    </location>
</feature>
<evidence type="ECO:0000256" key="2">
    <source>
        <dbReference type="ARBA" id="ARBA00022679"/>
    </source>
</evidence>
<dbReference type="PANTHER" id="PTHR21064">
    <property type="entry name" value="AMINOGLYCOSIDE PHOSPHOTRANSFERASE DOMAIN-CONTAINING PROTEIN-RELATED"/>
    <property type="match status" value="1"/>
</dbReference>
<dbReference type="HAMAP" id="MF_00301">
    <property type="entry name" value="Homoser_kinase_2"/>
    <property type="match status" value="1"/>
</dbReference>
<evidence type="ECO:0000313" key="12">
    <source>
        <dbReference type="Proteomes" id="UP001165565"/>
    </source>
</evidence>
<dbReference type="Gene3D" id="3.30.200.20">
    <property type="entry name" value="Phosphorylase Kinase, domain 1"/>
    <property type="match status" value="1"/>
</dbReference>
<keyword evidence="4 8" id="KW-0547">Nucleotide-binding</keyword>
<evidence type="ECO:0000256" key="7">
    <source>
        <dbReference type="ARBA" id="ARBA00038240"/>
    </source>
</evidence>
<keyword evidence="2 8" id="KW-0808">Transferase</keyword>
<dbReference type="GO" id="GO:0009088">
    <property type="term" value="P:threonine biosynthetic process"/>
    <property type="evidence" value="ECO:0007669"/>
    <property type="project" value="UniProtKB-UniRule"/>
</dbReference>
<organism evidence="11 12">
    <name type="scientific">Sphingomonas lycopersici</name>
    <dbReference type="NCBI Taxonomy" id="2951807"/>
    <lineage>
        <taxon>Bacteria</taxon>
        <taxon>Pseudomonadati</taxon>
        <taxon>Pseudomonadota</taxon>
        <taxon>Alphaproteobacteria</taxon>
        <taxon>Sphingomonadales</taxon>
        <taxon>Sphingomonadaceae</taxon>
        <taxon>Sphingomonas</taxon>
    </lineage>
</organism>
<dbReference type="Pfam" id="PF01636">
    <property type="entry name" value="APH"/>
    <property type="match status" value="1"/>
</dbReference>
<evidence type="ECO:0000256" key="1">
    <source>
        <dbReference type="ARBA" id="ARBA00022605"/>
    </source>
</evidence>
<dbReference type="Gene3D" id="3.90.1200.10">
    <property type="match status" value="1"/>
</dbReference>
<dbReference type="InterPro" id="IPR011009">
    <property type="entry name" value="Kinase-like_dom_sf"/>
</dbReference>
<dbReference type="InterPro" id="IPR050249">
    <property type="entry name" value="Pseudomonas-type_ThrB"/>
</dbReference>
<dbReference type="EMBL" id="JANFAV010000023">
    <property type="protein sequence ID" value="MCW6537470.1"/>
    <property type="molecule type" value="Genomic_DNA"/>
</dbReference>
<keyword evidence="6 8" id="KW-0067">ATP-binding</keyword>
<evidence type="ECO:0000313" key="11">
    <source>
        <dbReference type="EMBL" id="MCW6537470.1"/>
    </source>
</evidence>
<evidence type="ECO:0000259" key="10">
    <source>
        <dbReference type="Pfam" id="PF01636"/>
    </source>
</evidence>
<evidence type="ECO:0000256" key="3">
    <source>
        <dbReference type="ARBA" id="ARBA00022697"/>
    </source>
</evidence>
<keyword evidence="3 8" id="KW-0791">Threonine biosynthesis</keyword>
<dbReference type="AlphaFoldDB" id="A0AA42CS78"/>
<dbReference type="CDD" id="cd05153">
    <property type="entry name" value="HomoserineK_II"/>
    <property type="match status" value="1"/>
</dbReference>
<dbReference type="Proteomes" id="UP001165565">
    <property type="component" value="Unassembled WGS sequence"/>
</dbReference>
<keyword evidence="1 8" id="KW-0028">Amino-acid biosynthesis</keyword>
<dbReference type="InterPro" id="IPR005280">
    <property type="entry name" value="Homoserine_kinase_II"/>
</dbReference>
<evidence type="ECO:0000256" key="5">
    <source>
        <dbReference type="ARBA" id="ARBA00022777"/>
    </source>
</evidence>
<comment type="pathway">
    <text evidence="8">Amino-acid biosynthesis; L-threonine biosynthesis; L-threonine from L-aspartate: step 4/5.</text>
</comment>
<gene>
    <name evidence="8 11" type="primary">thrB</name>
    <name evidence="11" type="ORF">NEE01_22045</name>
</gene>
<accession>A0AA42CS78</accession>
<dbReference type="GO" id="GO:0004413">
    <property type="term" value="F:homoserine kinase activity"/>
    <property type="evidence" value="ECO:0007669"/>
    <property type="project" value="UniProtKB-UniRule"/>
</dbReference>
<dbReference type="EC" id="2.7.1.39" evidence="8 9"/>
<comment type="caution">
    <text evidence="11">The sequence shown here is derived from an EMBL/GenBank/DDBJ whole genome shotgun (WGS) entry which is preliminary data.</text>
</comment>
<evidence type="ECO:0000256" key="6">
    <source>
        <dbReference type="ARBA" id="ARBA00022840"/>
    </source>
</evidence>
<evidence type="ECO:0000256" key="4">
    <source>
        <dbReference type="ARBA" id="ARBA00022741"/>
    </source>
</evidence>
<keyword evidence="5 8" id="KW-0418">Kinase</keyword>
<comment type="similarity">
    <text evidence="7 8">Belongs to the pseudomonas-type ThrB family.</text>
</comment>
<dbReference type="NCBIfam" id="TIGR00938">
    <property type="entry name" value="thrB_alt"/>
    <property type="match status" value="1"/>
</dbReference>
<sequence>MAVYTQVSAEVLAAFLTRYDVGELVSAKGIAEGVENSNFLVETTRDRFILTLYEKRVAAADLPFFMALLDHLDAKGLPVPPAIKDRDGIEIQELEGRPACLIRFMPGVSLSHPTPAQALAAGSAMGEMHRAVADFAPTRENSMGVDTWRPLLDRCGRSLDQIAPGLYDDLAAALDHVEARWPRDTLDRVAIHADLFPDNVLMLGDTVTSLIDFYFACTDIRVYDLAVMHGAWAFDGAGRNYDAAVGEALIRGYERHFPLSAEERGLFATLASGACIRFALSRAWDWLNTPPDALVMRKDPLAYMRRLGHYHPALAMRVA</sequence>
<proteinExistence type="inferred from homology"/>
<protein>
    <recommendedName>
        <fullName evidence="8 9">Homoserine kinase</fullName>
        <shortName evidence="8">HK</shortName>
        <shortName evidence="8">HSK</shortName>
        <ecNumber evidence="8 9">2.7.1.39</ecNumber>
    </recommendedName>
</protein>
<dbReference type="SUPFAM" id="SSF56112">
    <property type="entry name" value="Protein kinase-like (PK-like)"/>
    <property type="match status" value="1"/>
</dbReference>
<dbReference type="InterPro" id="IPR002575">
    <property type="entry name" value="Aminoglycoside_PTrfase"/>
</dbReference>
<name>A0AA42CS78_9SPHN</name>
<dbReference type="PANTHER" id="PTHR21064:SF6">
    <property type="entry name" value="AMINOGLYCOSIDE PHOSPHOTRANSFERASE DOMAIN-CONTAINING PROTEIN"/>
    <property type="match status" value="1"/>
</dbReference>
<keyword evidence="12" id="KW-1185">Reference proteome</keyword>
<evidence type="ECO:0000256" key="8">
    <source>
        <dbReference type="HAMAP-Rule" id="MF_00301"/>
    </source>
</evidence>
<dbReference type="NCBIfam" id="NF003558">
    <property type="entry name" value="PRK05231.1"/>
    <property type="match status" value="1"/>
</dbReference>
<comment type="catalytic activity">
    <reaction evidence="8">
        <text>L-homoserine + ATP = O-phospho-L-homoserine + ADP + H(+)</text>
        <dbReference type="Rhea" id="RHEA:13985"/>
        <dbReference type="ChEBI" id="CHEBI:15378"/>
        <dbReference type="ChEBI" id="CHEBI:30616"/>
        <dbReference type="ChEBI" id="CHEBI:57476"/>
        <dbReference type="ChEBI" id="CHEBI:57590"/>
        <dbReference type="ChEBI" id="CHEBI:456216"/>
        <dbReference type="EC" id="2.7.1.39"/>
    </reaction>
</comment>